<gene>
    <name evidence="4" type="ORF">A6A03_18550</name>
</gene>
<evidence type="ECO:0000256" key="1">
    <source>
        <dbReference type="SAM" id="MobiDB-lite"/>
    </source>
</evidence>
<evidence type="ECO:0000313" key="5">
    <source>
        <dbReference type="Proteomes" id="UP000078287"/>
    </source>
</evidence>
<dbReference type="STRING" id="1707952.A6A03_18550"/>
<reference evidence="4 5" key="1">
    <citation type="submission" date="2016-04" db="EMBL/GenBank/DDBJ databases">
        <title>Chloroflexus islandicus sp. nov., a thermophilic filamentous anoxygenic phototrophic bacterium from geyser Strokkur (Iceland).</title>
        <authorList>
            <person name="Gaisin V.A."/>
            <person name="Kalashnikov A.M."/>
            <person name="Sukhacheva M.V."/>
            <person name="Grouzdev D.S."/>
            <person name="Ivanov T.M."/>
            <person name="Kuznetsov B."/>
            <person name="Gorlenko V.M."/>
        </authorList>
    </citation>
    <scope>NUCLEOTIDE SEQUENCE [LARGE SCALE GENOMIC DNA]</scope>
    <source>
        <strain evidence="5">isl-2</strain>
    </source>
</reference>
<dbReference type="RefSeq" id="WP_066790198.1">
    <property type="nucleotide sequence ID" value="NZ_LWQS01000081.1"/>
</dbReference>
<dbReference type="OrthoDB" id="9797543at2"/>
<dbReference type="Pfam" id="PF13464">
    <property type="entry name" value="RodZ_C"/>
    <property type="match status" value="1"/>
</dbReference>
<proteinExistence type="predicted"/>
<name>A0A178M6R6_9CHLR</name>
<keyword evidence="4" id="KW-0238">DNA-binding</keyword>
<protein>
    <submittedName>
        <fullName evidence="4">DNA-binding protein</fullName>
    </submittedName>
</protein>
<dbReference type="InterPro" id="IPR025194">
    <property type="entry name" value="RodZ-like_C"/>
</dbReference>
<organism evidence="4 5">
    <name type="scientific">Chloroflexus islandicus</name>
    <dbReference type="NCBI Taxonomy" id="1707952"/>
    <lineage>
        <taxon>Bacteria</taxon>
        <taxon>Bacillati</taxon>
        <taxon>Chloroflexota</taxon>
        <taxon>Chloroflexia</taxon>
        <taxon>Chloroflexales</taxon>
        <taxon>Chloroflexineae</taxon>
        <taxon>Chloroflexaceae</taxon>
        <taxon>Chloroflexus</taxon>
    </lineage>
</organism>
<evidence type="ECO:0000313" key="4">
    <source>
        <dbReference type="EMBL" id="OAN43187.1"/>
    </source>
</evidence>
<evidence type="ECO:0000256" key="2">
    <source>
        <dbReference type="SAM" id="Phobius"/>
    </source>
</evidence>
<dbReference type="GO" id="GO:0003677">
    <property type="term" value="F:DNA binding"/>
    <property type="evidence" value="ECO:0007669"/>
    <property type="project" value="UniProtKB-KW"/>
</dbReference>
<dbReference type="CDD" id="cd00093">
    <property type="entry name" value="HTH_XRE"/>
    <property type="match status" value="1"/>
</dbReference>
<feature type="region of interest" description="Disordered" evidence="1">
    <location>
        <begin position="133"/>
        <end position="156"/>
    </location>
</feature>
<sequence length="270" mass="29048">MSELGARLRRAREANGISLAQAAAETRILLQSLQALEEGAFERLPSDVVARGFVRNYAQYLGLPVDEMIELYRRERGATDKIRIVPATNPPRTRMYVLPGFFAIFFITLTLIGLAYVGLSALGRIGERATPSAGVAASPTIVPPSPLPTPSPPPTEISLVATATPSPAALTPFVLVTPEPSPTPAAPIVIEVRVPNVRGTENSWVRVQVDGTTVFEAIMRAGEQRVFTAQRRVFIRAGNPTDVEVTVNGLQQGPLGTVPGQPVNWSWPPN</sequence>
<dbReference type="PANTHER" id="PTHR34475">
    <property type="match status" value="1"/>
</dbReference>
<feature type="domain" description="HTH cro/C1-type" evidence="3">
    <location>
        <begin position="7"/>
        <end position="68"/>
    </location>
</feature>
<dbReference type="Gene3D" id="1.10.260.40">
    <property type="entry name" value="lambda repressor-like DNA-binding domains"/>
    <property type="match status" value="1"/>
</dbReference>
<dbReference type="PANTHER" id="PTHR34475:SF1">
    <property type="entry name" value="CYTOSKELETON PROTEIN RODZ"/>
    <property type="match status" value="1"/>
</dbReference>
<dbReference type="Proteomes" id="UP000078287">
    <property type="component" value="Unassembled WGS sequence"/>
</dbReference>
<dbReference type="SMART" id="SM00530">
    <property type="entry name" value="HTH_XRE"/>
    <property type="match status" value="1"/>
</dbReference>
<keyword evidence="2" id="KW-0812">Transmembrane</keyword>
<dbReference type="EMBL" id="LWQS01000081">
    <property type="protein sequence ID" value="OAN43187.1"/>
    <property type="molecule type" value="Genomic_DNA"/>
</dbReference>
<evidence type="ECO:0000259" key="3">
    <source>
        <dbReference type="SMART" id="SM00530"/>
    </source>
</evidence>
<comment type="caution">
    <text evidence="4">The sequence shown here is derived from an EMBL/GenBank/DDBJ whole genome shotgun (WGS) entry which is preliminary data.</text>
</comment>
<keyword evidence="5" id="KW-1185">Reference proteome</keyword>
<keyword evidence="2" id="KW-0472">Membrane</keyword>
<feature type="transmembrane region" description="Helical" evidence="2">
    <location>
        <begin position="96"/>
        <end position="119"/>
    </location>
</feature>
<dbReference type="SUPFAM" id="SSF47413">
    <property type="entry name" value="lambda repressor-like DNA-binding domains"/>
    <property type="match status" value="1"/>
</dbReference>
<keyword evidence="2" id="KW-1133">Transmembrane helix</keyword>
<dbReference type="InterPro" id="IPR010982">
    <property type="entry name" value="Lambda_DNA-bd_dom_sf"/>
</dbReference>
<dbReference type="InterPro" id="IPR001387">
    <property type="entry name" value="Cro/C1-type_HTH"/>
</dbReference>
<feature type="compositionally biased region" description="Pro residues" evidence="1">
    <location>
        <begin position="141"/>
        <end position="155"/>
    </location>
</feature>
<dbReference type="InterPro" id="IPR050400">
    <property type="entry name" value="Bact_Cytoskel_RodZ"/>
</dbReference>
<dbReference type="Pfam" id="PF13413">
    <property type="entry name" value="HTH_25"/>
    <property type="match status" value="1"/>
</dbReference>
<dbReference type="AlphaFoldDB" id="A0A178M6R6"/>
<accession>A0A178M6R6</accession>